<feature type="compositionally biased region" description="Low complexity" evidence="1">
    <location>
        <begin position="26"/>
        <end position="39"/>
    </location>
</feature>
<feature type="compositionally biased region" description="Basic and acidic residues" evidence="1">
    <location>
        <begin position="187"/>
        <end position="197"/>
    </location>
</feature>
<feature type="compositionally biased region" description="Polar residues" evidence="1">
    <location>
        <begin position="214"/>
        <end position="224"/>
    </location>
</feature>
<feature type="compositionally biased region" description="Polar residues" evidence="1">
    <location>
        <begin position="231"/>
        <end position="240"/>
    </location>
</feature>
<dbReference type="AlphaFoldDB" id="A0A9Q0MJR2"/>
<accession>A0A9Q0MJR2</accession>
<feature type="region of interest" description="Disordered" evidence="1">
    <location>
        <begin position="311"/>
        <end position="365"/>
    </location>
</feature>
<evidence type="ECO:0000313" key="3">
    <source>
        <dbReference type="EMBL" id="KAJ6225020.1"/>
    </source>
</evidence>
<dbReference type="OMA" id="HSWQCPE"/>
<comment type="caution">
    <text evidence="3">The sequence shown here is derived from an EMBL/GenBank/DDBJ whole genome shotgun (WGS) entry which is preliminary data.</text>
</comment>
<proteinExistence type="predicted"/>
<sequence length="418" mass="45509">MKMLTVNDQQASAQTYSASVADPNESYQSSRSRYSASSSKNDDDDEKKAAEEEEEKKPDRLALLLADSKFNCDSHKNGYYADESVGCQVFHYCVEGVKHSWQCPENTVFHQIHLNCVPNTQDICGESSKFHVVNDYLHKELNERGPNNTILYHQRFYPEGFDYSGGDTVTQIFQAQAQAQLQKAQNRNRDQDSDRDSYNSYDDEQPRARPSRPKSYSPQSQSRLLSKPSYKPSQGRSSIPATYAPISQPVPTKRPITYSTPEAFTPPAYTESSDDFSSNDFSSSSGPSSSSGSSNGVSNFANSNLGGSSGFSAGGGSSHSNFQPSSQSSFSSGGHSSHGSHSNHGGHSQSSQSFRPASRPSSYPTRSLGIPIASFRVAPTQGYSAGAAGSASNIHEVNVPMLNVPTAYHQQARGYYVI</sequence>
<dbReference type="GO" id="GO:0005576">
    <property type="term" value="C:extracellular region"/>
    <property type="evidence" value="ECO:0007669"/>
    <property type="project" value="InterPro"/>
</dbReference>
<gene>
    <name evidence="3" type="ORF">RDWZM_003565</name>
</gene>
<feature type="compositionally biased region" description="Low complexity" evidence="1">
    <location>
        <begin position="275"/>
        <end position="295"/>
    </location>
</feature>
<evidence type="ECO:0000256" key="1">
    <source>
        <dbReference type="SAM" id="MobiDB-lite"/>
    </source>
</evidence>
<feature type="compositionally biased region" description="Low complexity" evidence="1">
    <location>
        <begin position="318"/>
        <end position="353"/>
    </location>
</feature>
<keyword evidence="4" id="KW-1185">Reference proteome</keyword>
<dbReference type="SUPFAM" id="SSF57625">
    <property type="entry name" value="Invertebrate chitin-binding proteins"/>
    <property type="match status" value="1"/>
</dbReference>
<dbReference type="Gene3D" id="2.170.140.10">
    <property type="entry name" value="Chitin binding domain"/>
    <property type="match status" value="1"/>
</dbReference>
<organism evidence="3 4">
    <name type="scientific">Blomia tropicalis</name>
    <name type="common">Mite</name>
    <dbReference type="NCBI Taxonomy" id="40697"/>
    <lineage>
        <taxon>Eukaryota</taxon>
        <taxon>Metazoa</taxon>
        <taxon>Ecdysozoa</taxon>
        <taxon>Arthropoda</taxon>
        <taxon>Chelicerata</taxon>
        <taxon>Arachnida</taxon>
        <taxon>Acari</taxon>
        <taxon>Acariformes</taxon>
        <taxon>Sarcoptiformes</taxon>
        <taxon>Astigmata</taxon>
        <taxon>Glycyphagoidea</taxon>
        <taxon>Echimyopodidae</taxon>
        <taxon>Blomia</taxon>
    </lineage>
</organism>
<dbReference type="EMBL" id="JAPWDV010000001">
    <property type="protein sequence ID" value="KAJ6225020.1"/>
    <property type="molecule type" value="Genomic_DNA"/>
</dbReference>
<dbReference type="PANTHER" id="PTHR22933">
    <property type="entry name" value="FI18007P1-RELATED"/>
    <property type="match status" value="1"/>
</dbReference>
<evidence type="ECO:0000313" key="4">
    <source>
        <dbReference type="Proteomes" id="UP001142055"/>
    </source>
</evidence>
<feature type="domain" description="Chitin-binding type-2" evidence="2">
    <location>
        <begin position="69"/>
        <end position="126"/>
    </location>
</feature>
<dbReference type="GO" id="GO:0008061">
    <property type="term" value="F:chitin binding"/>
    <property type="evidence" value="ECO:0007669"/>
    <property type="project" value="InterPro"/>
</dbReference>
<protein>
    <recommendedName>
        <fullName evidence="2">Chitin-binding type-2 domain-containing protein</fullName>
    </recommendedName>
</protein>
<feature type="region of interest" description="Disordered" evidence="1">
    <location>
        <begin position="180"/>
        <end position="295"/>
    </location>
</feature>
<dbReference type="InterPro" id="IPR036508">
    <property type="entry name" value="Chitin-bd_dom_sf"/>
</dbReference>
<dbReference type="PANTHER" id="PTHR22933:SF31">
    <property type="entry name" value="FI18007P1"/>
    <property type="match status" value="1"/>
</dbReference>
<feature type="compositionally biased region" description="Basic and acidic residues" evidence="1">
    <location>
        <begin position="46"/>
        <end position="60"/>
    </location>
</feature>
<reference evidence="3" key="1">
    <citation type="submission" date="2022-12" db="EMBL/GenBank/DDBJ databases">
        <title>Genome assemblies of Blomia tropicalis.</title>
        <authorList>
            <person name="Cui Y."/>
        </authorList>
    </citation>
    <scope>NUCLEOTIDE SEQUENCE</scope>
    <source>
        <tissue evidence="3">Adult mites</tissue>
    </source>
</reference>
<dbReference type="Proteomes" id="UP001142055">
    <property type="component" value="Chromosome 1"/>
</dbReference>
<name>A0A9Q0MJR2_BLOTA</name>
<dbReference type="SMART" id="SM00494">
    <property type="entry name" value="ChtBD2"/>
    <property type="match status" value="1"/>
</dbReference>
<evidence type="ECO:0000259" key="2">
    <source>
        <dbReference type="PROSITE" id="PS50940"/>
    </source>
</evidence>
<feature type="compositionally biased region" description="Polar residues" evidence="1">
    <location>
        <begin position="1"/>
        <end position="18"/>
    </location>
</feature>
<dbReference type="PROSITE" id="PS50940">
    <property type="entry name" value="CHIT_BIND_II"/>
    <property type="match status" value="1"/>
</dbReference>
<dbReference type="Pfam" id="PF01607">
    <property type="entry name" value="CBM_14"/>
    <property type="match status" value="1"/>
</dbReference>
<dbReference type="InterPro" id="IPR052976">
    <property type="entry name" value="Scoloptoxin-like"/>
</dbReference>
<dbReference type="InterPro" id="IPR002557">
    <property type="entry name" value="Chitin-bd_dom"/>
</dbReference>
<feature type="region of interest" description="Disordered" evidence="1">
    <location>
        <begin position="1"/>
        <end position="60"/>
    </location>
</feature>